<reference evidence="2 3" key="1">
    <citation type="submission" date="2014-11" db="EMBL/GenBank/DDBJ databases">
        <title>Complete genome sequence of Pseudomonas putida S12 including megaplasmid pTTS12.</title>
        <authorList>
            <person name="Kuepper J."/>
            <person name="Ruijssenaars H.J."/>
            <person name="Blank L.M."/>
            <person name="de Winde J.H."/>
            <person name="Wierckx N."/>
        </authorList>
    </citation>
    <scope>NUCLEOTIDE SEQUENCE [LARGE SCALE GENOMIC DNA]</scope>
    <source>
        <strain evidence="2 3">S12</strain>
        <plasmid evidence="2 3">pTTS12</plasmid>
    </source>
</reference>
<protein>
    <submittedName>
        <fullName evidence="2">Protocatechuate 3,4-dioxygenase</fullName>
    </submittedName>
</protein>
<dbReference type="EMBL" id="CP009975">
    <property type="protein sequence ID" value="AJA17123.1"/>
    <property type="molecule type" value="Genomic_DNA"/>
</dbReference>
<sequence>MGRVVGAFWLPHNPVMYAAPMAASEEQRERVSAAYAECARRLAELRPTTLIIVGNDHFILFGTECLPRYLIGTGDIRGALGSLPGLDKLRVSNNEALAGFIAQHGFAHGFDWAVARSFSVDHAISIPHHLVVQPAQRVLGVELPCIPVYLACAVDPYLSLQRAAELGREICEAVAAFPGDERVVVIGSGGLSHWVGTAEMGRVDEAFDREVLAHGVAGDLDALCTYRDEEIVERAGNGAMEIRNLICALAAVSAPQGEVVAYEPVEPWVTGMGFLAVTPAQ</sequence>
<dbReference type="RefSeq" id="WP_023389719.1">
    <property type="nucleotide sequence ID" value="NZ_ALNR01000010.1"/>
</dbReference>
<dbReference type="GO" id="GO:0016702">
    <property type="term" value="F:oxidoreductase activity, acting on single donors with incorporation of molecular oxygen, incorporation of two atoms of oxygen"/>
    <property type="evidence" value="ECO:0007669"/>
    <property type="project" value="UniProtKB-ARBA"/>
</dbReference>
<reference evidence="2 3" key="2">
    <citation type="submission" date="2014-11" db="EMBL/GenBank/DDBJ databases">
        <title>Draft genome sequence of the solvent-tolerant Pseudomonas putida S12 including megaplasmid pTTS12.</title>
        <authorList>
            <person name="Wierckx N."/>
            <person name="Nijkamp J."/>
            <person name="Ballerstedt H."/>
            <person name="Siezen R.J."/>
            <person name="Wels M."/>
            <person name="de Ridder D."/>
            <person name="de Winde J.H."/>
            <person name="Ruijssenaars H.J."/>
        </authorList>
    </citation>
    <scope>NUCLEOTIDE SEQUENCE [LARGE SCALE GENOMIC DNA]</scope>
    <source>
        <strain evidence="2 3">S12</strain>
        <plasmid evidence="2 3">pTTS12</plasmid>
    </source>
</reference>
<dbReference type="InterPro" id="IPR004183">
    <property type="entry name" value="Xdiol_dOase_suB"/>
</dbReference>
<feature type="domain" description="Extradiol ring-cleavage dioxygenase class III enzyme subunit B" evidence="1">
    <location>
        <begin position="7"/>
        <end position="261"/>
    </location>
</feature>
<name>A0AA34S1E0_PSEPU</name>
<organism evidence="2 3">
    <name type="scientific">Pseudomonas putida S12</name>
    <dbReference type="NCBI Taxonomy" id="1215087"/>
    <lineage>
        <taxon>Bacteria</taxon>
        <taxon>Pseudomonadati</taxon>
        <taxon>Pseudomonadota</taxon>
        <taxon>Gammaproteobacteria</taxon>
        <taxon>Pseudomonadales</taxon>
        <taxon>Pseudomonadaceae</taxon>
        <taxon>Pseudomonas</taxon>
    </lineage>
</organism>
<keyword evidence="2" id="KW-0614">Plasmid</keyword>
<evidence type="ECO:0000313" key="3">
    <source>
        <dbReference type="Proteomes" id="UP000017753"/>
    </source>
</evidence>
<dbReference type="Gene3D" id="3.40.830.10">
    <property type="entry name" value="LigB-like"/>
    <property type="match status" value="1"/>
</dbReference>
<evidence type="ECO:0000259" key="1">
    <source>
        <dbReference type="Pfam" id="PF02900"/>
    </source>
</evidence>
<geneLocation type="plasmid" evidence="2 3">
    <name>pTTS12</name>
</geneLocation>
<gene>
    <name evidence="2" type="ORF">RPPX_27725</name>
</gene>
<accession>A0AA34S1E0</accession>
<dbReference type="Pfam" id="PF02900">
    <property type="entry name" value="LigB"/>
    <property type="match status" value="1"/>
</dbReference>
<dbReference type="AlphaFoldDB" id="A0AA34S1E0"/>
<dbReference type="SUPFAM" id="SSF53213">
    <property type="entry name" value="LigB-like"/>
    <property type="match status" value="1"/>
</dbReference>
<dbReference type="Proteomes" id="UP000017753">
    <property type="component" value="Plasmid pTTS12"/>
</dbReference>
<dbReference type="GO" id="GO:0008198">
    <property type="term" value="F:ferrous iron binding"/>
    <property type="evidence" value="ECO:0007669"/>
    <property type="project" value="InterPro"/>
</dbReference>
<proteinExistence type="predicted"/>
<evidence type="ECO:0000313" key="2">
    <source>
        <dbReference type="EMBL" id="AJA17123.1"/>
    </source>
</evidence>